<evidence type="ECO:0000256" key="2">
    <source>
        <dbReference type="SAM" id="Phobius"/>
    </source>
</evidence>
<reference evidence="3" key="1">
    <citation type="journal article" date="2019" name="MBio">
        <title>Virus Genomes from Deep Sea Sediments Expand the Ocean Megavirome and Support Independent Origins of Viral Gigantism.</title>
        <authorList>
            <person name="Backstrom D."/>
            <person name="Yutin N."/>
            <person name="Jorgensen S.L."/>
            <person name="Dharamshi J."/>
            <person name="Homa F."/>
            <person name="Zaremba-Niedwiedzka K."/>
            <person name="Spang A."/>
            <person name="Wolf Y.I."/>
            <person name="Koonin E.V."/>
            <person name="Ettema T.J."/>
        </authorList>
    </citation>
    <scope>NUCLEOTIDE SEQUENCE</scope>
</reference>
<gene>
    <name evidence="3" type="ORF">LCMiAC01_02090</name>
</gene>
<dbReference type="InterPro" id="IPR048254">
    <property type="entry name" value="CDP_ALCOHOL_P_TRANSF_CS"/>
</dbReference>
<dbReference type="EMBL" id="MK500391">
    <property type="protein sequence ID" value="QBK88532.1"/>
    <property type="molecule type" value="Genomic_DNA"/>
</dbReference>
<sequence>MEYRKFPRKLENPVDNLILDVGDVLSPIFKKLNFTPNTLTFISMILGLLAIYFYAKKKYVWSAIMFFISYMFDCFDGYYARKYKMVTKFGDIFDHAKDVIVTVGILWLIYNKYKTAPDLRKYLPFVYIILAVTVLPMYLGCQAIYHDHKTKSNDSMTLNPTKRMCPTKDPKKIPSVMKILRYGGAASTQLYLCFLILFSATF</sequence>
<evidence type="ECO:0000256" key="1">
    <source>
        <dbReference type="ARBA" id="ARBA00022679"/>
    </source>
</evidence>
<name>A0A481YZ54_9VIRU</name>
<dbReference type="Gene3D" id="1.20.120.1760">
    <property type="match status" value="1"/>
</dbReference>
<protein>
    <submittedName>
        <fullName evidence="3">CDP-alcohol phosphatidyltransferase</fullName>
    </submittedName>
</protein>
<accession>A0A481YZ54</accession>
<feature type="transmembrane region" description="Helical" evidence="2">
    <location>
        <begin position="61"/>
        <end position="80"/>
    </location>
</feature>
<keyword evidence="2" id="KW-0812">Transmembrane</keyword>
<dbReference type="PROSITE" id="PS00379">
    <property type="entry name" value="CDP_ALCOHOL_P_TRANSF"/>
    <property type="match status" value="1"/>
</dbReference>
<dbReference type="Pfam" id="PF01066">
    <property type="entry name" value="CDP-OH_P_transf"/>
    <property type="match status" value="1"/>
</dbReference>
<keyword evidence="2" id="KW-1133">Transmembrane helix</keyword>
<proteinExistence type="predicted"/>
<feature type="transmembrane region" description="Helical" evidence="2">
    <location>
        <begin position="38"/>
        <end position="55"/>
    </location>
</feature>
<organism evidence="3">
    <name type="scientific">Mimivirus LCMiAC01</name>
    <dbReference type="NCBI Taxonomy" id="2506608"/>
    <lineage>
        <taxon>Viruses</taxon>
        <taxon>Varidnaviria</taxon>
        <taxon>Bamfordvirae</taxon>
        <taxon>Nucleocytoviricota</taxon>
        <taxon>Megaviricetes</taxon>
        <taxon>Imitervirales</taxon>
        <taxon>Mimiviridae</taxon>
        <taxon>Klosneuvirinae</taxon>
    </lineage>
</organism>
<dbReference type="GO" id="GO:0016780">
    <property type="term" value="F:phosphotransferase activity, for other substituted phosphate groups"/>
    <property type="evidence" value="ECO:0007669"/>
    <property type="project" value="InterPro"/>
</dbReference>
<feature type="transmembrane region" description="Helical" evidence="2">
    <location>
        <begin position="122"/>
        <end position="141"/>
    </location>
</feature>
<feature type="transmembrane region" description="Helical" evidence="2">
    <location>
        <begin position="179"/>
        <end position="200"/>
    </location>
</feature>
<keyword evidence="1 3" id="KW-0808">Transferase</keyword>
<dbReference type="GO" id="GO:0016020">
    <property type="term" value="C:membrane"/>
    <property type="evidence" value="ECO:0007669"/>
    <property type="project" value="InterPro"/>
</dbReference>
<dbReference type="InterPro" id="IPR000462">
    <property type="entry name" value="CDP-OH_P_trans"/>
</dbReference>
<evidence type="ECO:0000313" key="3">
    <source>
        <dbReference type="EMBL" id="QBK88532.1"/>
    </source>
</evidence>
<dbReference type="InterPro" id="IPR043130">
    <property type="entry name" value="CDP-OH_PTrfase_TM_dom"/>
</dbReference>
<keyword evidence="2" id="KW-0472">Membrane</keyword>
<dbReference type="GO" id="GO:0008654">
    <property type="term" value="P:phospholipid biosynthetic process"/>
    <property type="evidence" value="ECO:0007669"/>
    <property type="project" value="InterPro"/>
</dbReference>